<evidence type="ECO:0000313" key="2">
    <source>
        <dbReference type="EMBL" id="CCD44078.1"/>
    </source>
</evidence>
<reference evidence="3" key="1">
    <citation type="journal article" date="2011" name="PLoS Genet.">
        <title>Genomic analysis of the necrotrophic fungal pathogens Sclerotinia sclerotiorum and Botrytis cinerea.</title>
        <authorList>
            <person name="Amselem J."/>
            <person name="Cuomo C.A."/>
            <person name="van Kan J.A."/>
            <person name="Viaud M."/>
            <person name="Benito E.P."/>
            <person name="Couloux A."/>
            <person name="Coutinho P.M."/>
            <person name="de Vries R.P."/>
            <person name="Dyer P.S."/>
            <person name="Fillinger S."/>
            <person name="Fournier E."/>
            <person name="Gout L."/>
            <person name="Hahn M."/>
            <person name="Kohn L."/>
            <person name="Lapalu N."/>
            <person name="Plummer K.M."/>
            <person name="Pradier J.M."/>
            <person name="Quevillon E."/>
            <person name="Sharon A."/>
            <person name="Simon A."/>
            <person name="ten Have A."/>
            <person name="Tudzynski B."/>
            <person name="Tudzynski P."/>
            <person name="Wincker P."/>
            <person name="Andrew M."/>
            <person name="Anthouard V."/>
            <person name="Beever R.E."/>
            <person name="Beffa R."/>
            <person name="Benoit I."/>
            <person name="Bouzid O."/>
            <person name="Brault B."/>
            <person name="Chen Z."/>
            <person name="Choquer M."/>
            <person name="Collemare J."/>
            <person name="Cotton P."/>
            <person name="Danchin E.G."/>
            <person name="Da Silva C."/>
            <person name="Gautier A."/>
            <person name="Giraud C."/>
            <person name="Giraud T."/>
            <person name="Gonzalez C."/>
            <person name="Grossetete S."/>
            <person name="Guldener U."/>
            <person name="Henrissat B."/>
            <person name="Howlett B.J."/>
            <person name="Kodira C."/>
            <person name="Kretschmer M."/>
            <person name="Lappartient A."/>
            <person name="Leroch M."/>
            <person name="Levis C."/>
            <person name="Mauceli E."/>
            <person name="Neuveglise C."/>
            <person name="Oeser B."/>
            <person name="Pearson M."/>
            <person name="Poulain J."/>
            <person name="Poussereau N."/>
            <person name="Quesneville H."/>
            <person name="Rascle C."/>
            <person name="Schumacher J."/>
            <person name="Segurens B."/>
            <person name="Sexton A."/>
            <person name="Silva E."/>
            <person name="Sirven C."/>
            <person name="Soanes D.M."/>
            <person name="Talbot N.J."/>
            <person name="Templeton M."/>
            <person name="Yandava C."/>
            <person name="Yarden O."/>
            <person name="Zeng Q."/>
            <person name="Rollins J.A."/>
            <person name="Lebrun M.H."/>
            <person name="Dickman M."/>
        </authorList>
    </citation>
    <scope>NUCLEOTIDE SEQUENCE [LARGE SCALE GENOMIC DNA]</scope>
    <source>
        <strain evidence="3">T4</strain>
    </source>
</reference>
<feature type="compositionally biased region" description="Basic residues" evidence="1">
    <location>
        <begin position="14"/>
        <end position="28"/>
    </location>
</feature>
<dbReference type="AlphaFoldDB" id="G2XUD6"/>
<evidence type="ECO:0000256" key="1">
    <source>
        <dbReference type="SAM" id="MobiDB-lite"/>
    </source>
</evidence>
<gene>
    <name evidence="2" type="ORF">BofuT4_uP060250.1</name>
</gene>
<sequence length="61" mass="6691">MAEEGGALRQNSQPHHHMLPMHRPKILSKRTGASHESGQPETGAITTRPSYLFVIVAVALF</sequence>
<feature type="compositionally biased region" description="Polar residues" evidence="1">
    <location>
        <begin position="34"/>
        <end position="44"/>
    </location>
</feature>
<name>G2XUD6_BOTF4</name>
<evidence type="ECO:0000313" key="3">
    <source>
        <dbReference type="Proteomes" id="UP000008177"/>
    </source>
</evidence>
<accession>G2XUD6</accession>
<feature type="region of interest" description="Disordered" evidence="1">
    <location>
        <begin position="1"/>
        <end position="44"/>
    </location>
</feature>
<dbReference type="InParanoid" id="G2XUD6"/>
<proteinExistence type="predicted"/>
<protein>
    <submittedName>
        <fullName evidence="2">Uncharacterized protein</fullName>
    </submittedName>
</protein>
<dbReference type="Proteomes" id="UP000008177">
    <property type="component" value="Unplaced contigs"/>
</dbReference>
<organism evidence="2 3">
    <name type="scientific">Botryotinia fuckeliana (strain T4)</name>
    <name type="common">Noble rot fungus</name>
    <name type="synonym">Botrytis cinerea</name>
    <dbReference type="NCBI Taxonomy" id="999810"/>
    <lineage>
        <taxon>Eukaryota</taxon>
        <taxon>Fungi</taxon>
        <taxon>Dikarya</taxon>
        <taxon>Ascomycota</taxon>
        <taxon>Pezizomycotina</taxon>
        <taxon>Leotiomycetes</taxon>
        <taxon>Helotiales</taxon>
        <taxon>Sclerotiniaceae</taxon>
        <taxon>Botrytis</taxon>
    </lineage>
</organism>
<dbReference type="EMBL" id="FQ790269">
    <property type="protein sequence ID" value="CCD44078.1"/>
    <property type="molecule type" value="Genomic_DNA"/>
</dbReference>
<dbReference type="HOGENOM" id="CLU_2922343_0_0_1"/>